<keyword evidence="4" id="KW-1185">Reference proteome</keyword>
<gene>
    <name evidence="3" type="ORF">PU648_02375</name>
</gene>
<accession>A0ABU3UBH7</accession>
<evidence type="ECO:0000256" key="1">
    <source>
        <dbReference type="SAM" id="MobiDB-lite"/>
    </source>
</evidence>
<evidence type="ECO:0000259" key="2">
    <source>
        <dbReference type="Pfam" id="PF03756"/>
    </source>
</evidence>
<feature type="compositionally biased region" description="Low complexity" evidence="1">
    <location>
        <begin position="219"/>
        <end position="230"/>
    </location>
</feature>
<dbReference type="Pfam" id="PF03756">
    <property type="entry name" value="AfsA"/>
    <property type="match status" value="2"/>
</dbReference>
<dbReference type="Proteomes" id="UP001257627">
    <property type="component" value="Unassembled WGS sequence"/>
</dbReference>
<feature type="compositionally biased region" description="Basic residues" evidence="1">
    <location>
        <begin position="250"/>
        <end position="266"/>
    </location>
</feature>
<sequence>MTLLTVHQDNHPTPATTATGTGTDPATAAGTATRTSTATDPGTRTGTSAKTPVDPTRMPRLTTTVPREYVHRSTLAEVFLTGCEQTGNTHYTLTAQWPRAHTFFTTPDGTHHHPLQAAETIRQTGIYLAHAELGIPLGHHFLMRNLHLTTHPQHLTIGPTPTDLTLTATYTPHHPHTKRPTDFTMHITITRNGHPTATGTGRFTCLTPTTYQRLRHPHTTTPTPDTTPGTAIGTSTAGTQHQPPTPTHPLRTHPPPRHRPHPHPHPHTWQLTPNPHHPILFDHTTDHIPGMVLLEAAHQAATAHTHPTPTTHPTHPTTLHATFHHYTEHHTPTYITTHTTPNNNTDNNQTPTTHITAHQNNTTVFTAQLTTHTPTHTDTTQKSASSR</sequence>
<proteinExistence type="predicted"/>
<feature type="region of interest" description="Disordered" evidence="1">
    <location>
        <begin position="214"/>
        <end position="269"/>
    </location>
</feature>
<evidence type="ECO:0000313" key="4">
    <source>
        <dbReference type="Proteomes" id="UP001257627"/>
    </source>
</evidence>
<organism evidence="3 4">
    <name type="scientific">Streptomyces mirabilis</name>
    <dbReference type="NCBI Taxonomy" id="68239"/>
    <lineage>
        <taxon>Bacteria</taxon>
        <taxon>Bacillati</taxon>
        <taxon>Actinomycetota</taxon>
        <taxon>Actinomycetes</taxon>
        <taxon>Kitasatosporales</taxon>
        <taxon>Streptomycetaceae</taxon>
        <taxon>Streptomyces</taxon>
    </lineage>
</organism>
<protein>
    <submittedName>
        <fullName evidence="3">ScbA/BarX family gamma-butyrolactone biosynthesis protein</fullName>
    </submittedName>
</protein>
<feature type="compositionally biased region" description="Low complexity" evidence="1">
    <location>
        <begin position="12"/>
        <end position="48"/>
    </location>
</feature>
<dbReference type="RefSeq" id="WP_316732310.1">
    <property type="nucleotide sequence ID" value="NZ_JARAKF010000001.1"/>
</dbReference>
<dbReference type="NCBIfam" id="NF041195">
    <property type="entry name" value="ScbA_BarX_GamBu"/>
    <property type="match status" value="1"/>
</dbReference>
<evidence type="ECO:0000313" key="3">
    <source>
        <dbReference type="EMBL" id="MDU8991267.1"/>
    </source>
</evidence>
<dbReference type="InterPro" id="IPR047757">
    <property type="entry name" value="AfsA-like"/>
</dbReference>
<dbReference type="InterPro" id="IPR005509">
    <property type="entry name" value="AfsA_hotdog_dom"/>
</dbReference>
<reference evidence="3 4" key="1">
    <citation type="submission" date="2023-02" db="EMBL/GenBank/DDBJ databases">
        <authorList>
            <person name="Maleckis M."/>
        </authorList>
    </citation>
    <scope>NUCLEOTIDE SEQUENCE [LARGE SCALE GENOMIC DNA]</scope>
    <source>
        <strain evidence="3 4">P8-A2</strain>
    </source>
</reference>
<feature type="domain" description="A-factor biosynthesis hotdog" evidence="2">
    <location>
        <begin position="69"/>
        <end position="205"/>
    </location>
</feature>
<comment type="caution">
    <text evidence="3">The sequence shown here is derived from an EMBL/GenBank/DDBJ whole genome shotgun (WGS) entry which is preliminary data.</text>
</comment>
<feature type="region of interest" description="Disordered" evidence="1">
    <location>
        <begin position="1"/>
        <end position="59"/>
    </location>
</feature>
<feature type="domain" description="A-factor biosynthesis hotdog" evidence="2">
    <location>
        <begin position="267"/>
        <end position="371"/>
    </location>
</feature>
<name>A0ABU3UBH7_9ACTN</name>
<dbReference type="EMBL" id="JARAKF010000001">
    <property type="protein sequence ID" value="MDU8991267.1"/>
    <property type="molecule type" value="Genomic_DNA"/>
</dbReference>